<keyword evidence="1" id="KW-0732">Signal</keyword>
<protein>
    <submittedName>
        <fullName evidence="3">DUF2807 domain-containing protein</fullName>
    </submittedName>
</protein>
<comment type="caution">
    <text evidence="3">The sequence shown here is derived from an EMBL/GenBank/DDBJ whole genome shotgun (WGS) entry which is preliminary data.</text>
</comment>
<dbReference type="EMBL" id="JABULH010000005">
    <property type="protein sequence ID" value="NTS66129.1"/>
    <property type="molecule type" value="Genomic_DNA"/>
</dbReference>
<accession>A0ABX2JJW8</accession>
<reference evidence="3 4" key="1">
    <citation type="submission" date="2020-06" db="EMBL/GenBank/DDBJ databases">
        <title>Sphingomonas hominis sp. nov., a member of the Sphingomonas, isolated from the hair of a 22-year-old girl.</title>
        <authorList>
            <person name="Zhang D.-F."/>
            <person name="Cui X.-W."/>
        </authorList>
    </citation>
    <scope>NUCLEOTIDE SEQUENCE [LARGE SCALE GENOMIC DNA]</scope>
    <source>
        <strain evidence="3 4">HHU CXW</strain>
    </source>
</reference>
<evidence type="ECO:0000256" key="1">
    <source>
        <dbReference type="SAM" id="SignalP"/>
    </source>
</evidence>
<dbReference type="Gene3D" id="2.160.20.120">
    <property type="match status" value="1"/>
</dbReference>
<dbReference type="Proteomes" id="UP000621447">
    <property type="component" value="Unassembled WGS sequence"/>
</dbReference>
<dbReference type="RefSeq" id="WP_174194739.1">
    <property type="nucleotide sequence ID" value="NZ_JABULH010000005.1"/>
</dbReference>
<evidence type="ECO:0000259" key="2">
    <source>
        <dbReference type="Pfam" id="PF10988"/>
    </source>
</evidence>
<evidence type="ECO:0000313" key="4">
    <source>
        <dbReference type="Proteomes" id="UP000621447"/>
    </source>
</evidence>
<name>A0ABX2JJW8_9SPHN</name>
<feature type="chain" id="PRO_5046561512" evidence="1">
    <location>
        <begin position="24"/>
        <end position="240"/>
    </location>
</feature>
<gene>
    <name evidence="3" type="ORF">HRV97_13270</name>
</gene>
<feature type="signal peptide" evidence="1">
    <location>
        <begin position="1"/>
        <end position="23"/>
    </location>
</feature>
<dbReference type="Pfam" id="PF10988">
    <property type="entry name" value="DUF2807"/>
    <property type="match status" value="1"/>
</dbReference>
<feature type="domain" description="Putative auto-transporter adhesin head GIN" evidence="2">
    <location>
        <begin position="39"/>
        <end position="219"/>
    </location>
</feature>
<sequence length="240" mass="23900">MRSLSFLTLPVLAALILTLPAERAGAVGSGFAVDYAIRDFSRLALGTGAQMQVRVGPTWSVHADGPAAVLATMRIEREGDTLKIARRDPRAKGNPALERQVRFTVTIPALSAAALGGTGNMRIDRVAGAHFNAAVGGQGAITIDALSANEAEVSIGGAGSVAAGGRVRALKVSVGGSGSLGAPALHAAQADVSVAGAGSVVAQVEGDARVSSVGSGTIDLGARAHCAVSKMGSARIRCGA</sequence>
<keyword evidence="4" id="KW-1185">Reference proteome</keyword>
<proteinExistence type="predicted"/>
<dbReference type="InterPro" id="IPR021255">
    <property type="entry name" value="DUF2807"/>
</dbReference>
<evidence type="ECO:0000313" key="3">
    <source>
        <dbReference type="EMBL" id="NTS66129.1"/>
    </source>
</evidence>
<organism evidence="3 4">
    <name type="scientific">Sphingomonas hominis</name>
    <dbReference type="NCBI Taxonomy" id="2741495"/>
    <lineage>
        <taxon>Bacteria</taxon>
        <taxon>Pseudomonadati</taxon>
        <taxon>Pseudomonadota</taxon>
        <taxon>Alphaproteobacteria</taxon>
        <taxon>Sphingomonadales</taxon>
        <taxon>Sphingomonadaceae</taxon>
        <taxon>Sphingomonas</taxon>
    </lineage>
</organism>